<dbReference type="CDD" id="cd11741">
    <property type="entry name" value="TIN2_TBM"/>
    <property type="match status" value="1"/>
</dbReference>
<feature type="domain" description="TERF1-interacting nuclear factor 2 N-terminal" evidence="2">
    <location>
        <begin position="20"/>
        <end position="167"/>
    </location>
</feature>
<dbReference type="InterPro" id="IPR029400">
    <property type="entry name" value="TINF2_N"/>
</dbReference>
<feature type="compositionally biased region" description="Basic and acidic residues" evidence="1">
    <location>
        <begin position="240"/>
        <end position="249"/>
    </location>
</feature>
<dbReference type="Pfam" id="PF14973">
    <property type="entry name" value="TINF2_N"/>
    <property type="match status" value="1"/>
</dbReference>
<proteinExistence type="predicted"/>
<accession>A0A8J6GEA3</accession>
<evidence type="ECO:0000313" key="4">
    <source>
        <dbReference type="Proteomes" id="UP000694915"/>
    </source>
</evidence>
<dbReference type="CDD" id="cd11657">
    <property type="entry name" value="TIN2_N"/>
    <property type="match status" value="1"/>
</dbReference>
<dbReference type="InterPro" id="IPR039098">
    <property type="entry name" value="TINF2"/>
</dbReference>
<dbReference type="PANTHER" id="PTHR15512:SF0">
    <property type="entry name" value="TERF1-INTERACTING NUCLEAR FACTOR 2"/>
    <property type="match status" value="1"/>
</dbReference>
<dbReference type="Proteomes" id="UP000710432">
    <property type="component" value="Unassembled WGS sequence"/>
</dbReference>
<sequence>MAPPPGVGPASLRFAVAASWQVVRQRRVEHFPRVVEFLQFLRAAAPGLVCYRHHERLCIGLKAKVVVELILQEQPWVQVLKALDHHFPESRAEPLDPATKRQDRKILEARENFRLQVKQLSKAEDLASSLPELKQDYGEPFLVAMEKLLFEYLCQLEKALPTVKAQELQDALSWLQPGCFVASSVALHQYGMDMGWPFPESSASGSVNLTEPVEQSPHQQAEPALHSPLPKAKPGLHQPASREHPEHLAGSRFNLAPLGKRKLRSQWTSAKGCHKERPTVMLFPFRNMDLTAQNTSNWKSREKHGVDTVGSVGTKTVSTGKSKTASQTTGKRAPEESLPDIPAAEQMENSVNCYMDPLRLSLSPPRPKKPVAVQSPSLCDSVITIGDRVLDSDEEENNQRERKESLKNYQKTKYGTFIPKFCDYMPESCLFVPDKIANSRVL</sequence>
<evidence type="ECO:0000313" key="6">
    <source>
        <dbReference type="RefSeq" id="XP_005370487.1"/>
    </source>
</evidence>
<evidence type="ECO:0000256" key="1">
    <source>
        <dbReference type="SAM" id="MobiDB-lite"/>
    </source>
</evidence>
<dbReference type="AlphaFoldDB" id="A0A8J6GEA3"/>
<feature type="region of interest" description="Disordered" evidence="1">
    <location>
        <begin position="203"/>
        <end position="250"/>
    </location>
</feature>
<reference evidence="6" key="2">
    <citation type="submission" date="2025-05" db="UniProtKB">
        <authorList>
            <consortium name="RefSeq"/>
        </authorList>
    </citation>
    <scope>IDENTIFICATION</scope>
</reference>
<feature type="region of interest" description="Disordered" evidence="1">
    <location>
        <begin position="297"/>
        <end position="339"/>
    </location>
</feature>
<dbReference type="OrthoDB" id="9948370at2759"/>
<evidence type="ECO:0000313" key="3">
    <source>
        <dbReference type="EMBL" id="KAH0509655.1"/>
    </source>
</evidence>
<dbReference type="Proteomes" id="UP000694915">
    <property type="component" value="Unplaced"/>
</dbReference>
<keyword evidence="4" id="KW-1185">Reference proteome</keyword>
<dbReference type="EMBL" id="JAATJU010022799">
    <property type="protein sequence ID" value="KAH0509655.1"/>
    <property type="molecule type" value="Genomic_DNA"/>
</dbReference>
<evidence type="ECO:0000313" key="5">
    <source>
        <dbReference type="Proteomes" id="UP000710432"/>
    </source>
</evidence>
<gene>
    <name evidence="6" type="primary">Tinf2</name>
    <name evidence="3" type="ORF">LTLLF_159160</name>
</gene>
<dbReference type="RefSeq" id="XP_005370487.1">
    <property type="nucleotide sequence ID" value="XM_005370430.3"/>
</dbReference>
<name>A0A8J6GEA3_MICOH</name>
<dbReference type="GO" id="GO:0042162">
    <property type="term" value="F:telomeric DNA binding"/>
    <property type="evidence" value="ECO:0007669"/>
    <property type="project" value="TreeGrafter"/>
</dbReference>
<evidence type="ECO:0000259" key="2">
    <source>
        <dbReference type="Pfam" id="PF14973"/>
    </source>
</evidence>
<dbReference type="PANTHER" id="PTHR15512">
    <property type="entry name" value="TERF1-INTERACTING NUCLEAR FACTOR 2"/>
    <property type="match status" value="1"/>
</dbReference>
<dbReference type="GeneID" id="102002263"/>
<dbReference type="GO" id="GO:0070187">
    <property type="term" value="C:shelterin complex"/>
    <property type="evidence" value="ECO:0007669"/>
    <property type="project" value="InterPro"/>
</dbReference>
<protein>
    <submittedName>
        <fullName evidence="3 6">TERF1-interacting nuclear factor 2</fullName>
    </submittedName>
</protein>
<feature type="compositionally biased region" description="Low complexity" evidence="1">
    <location>
        <begin position="308"/>
        <end position="324"/>
    </location>
</feature>
<dbReference type="GO" id="GO:0016233">
    <property type="term" value="P:telomere capping"/>
    <property type="evidence" value="ECO:0007669"/>
    <property type="project" value="InterPro"/>
</dbReference>
<organism evidence="3 5">
    <name type="scientific">Microtus ochrogaster</name>
    <name type="common">Prairie vole</name>
    <dbReference type="NCBI Taxonomy" id="79684"/>
    <lineage>
        <taxon>Eukaryota</taxon>
        <taxon>Metazoa</taxon>
        <taxon>Chordata</taxon>
        <taxon>Craniata</taxon>
        <taxon>Vertebrata</taxon>
        <taxon>Euteleostomi</taxon>
        <taxon>Mammalia</taxon>
        <taxon>Eutheria</taxon>
        <taxon>Euarchontoglires</taxon>
        <taxon>Glires</taxon>
        <taxon>Rodentia</taxon>
        <taxon>Myomorpha</taxon>
        <taxon>Muroidea</taxon>
        <taxon>Cricetidae</taxon>
        <taxon>Arvicolinae</taxon>
        <taxon>Microtus</taxon>
    </lineage>
</organism>
<dbReference type="GO" id="GO:1904356">
    <property type="term" value="P:regulation of telomere maintenance via telomere lengthening"/>
    <property type="evidence" value="ECO:0007669"/>
    <property type="project" value="TreeGrafter"/>
</dbReference>
<reference evidence="3" key="1">
    <citation type="submission" date="2020-03" db="EMBL/GenBank/DDBJ databases">
        <title>Studies in the Genomics of Life Span.</title>
        <authorList>
            <person name="Glass D."/>
        </authorList>
    </citation>
    <scope>NUCLEOTIDE SEQUENCE</scope>
    <source>
        <strain evidence="3">LTLLF</strain>
        <tissue evidence="3">Muscle</tissue>
    </source>
</reference>